<dbReference type="InterPro" id="IPR036259">
    <property type="entry name" value="MFS_trans_sf"/>
</dbReference>
<dbReference type="Gene3D" id="3.40.50.720">
    <property type="entry name" value="NAD(P)-binding Rossmann-like Domain"/>
    <property type="match status" value="1"/>
</dbReference>
<comment type="caution">
    <text evidence="10">The sequence shown here is derived from an EMBL/GenBank/DDBJ whole genome shotgun (WGS) entry which is preliminary data.</text>
</comment>
<feature type="transmembrane region" description="Helical" evidence="8">
    <location>
        <begin position="873"/>
        <end position="893"/>
    </location>
</feature>
<dbReference type="InterPro" id="IPR047122">
    <property type="entry name" value="Trans-enoyl_RdTase-like"/>
</dbReference>
<dbReference type="SMART" id="SM00829">
    <property type="entry name" value="PKS_ER"/>
    <property type="match status" value="1"/>
</dbReference>
<dbReference type="SUPFAM" id="SSF50129">
    <property type="entry name" value="GroES-like"/>
    <property type="match status" value="1"/>
</dbReference>
<dbReference type="InterPro" id="IPR020846">
    <property type="entry name" value="MFS_dom"/>
</dbReference>
<dbReference type="PANTHER" id="PTHR23502">
    <property type="entry name" value="MAJOR FACILITATOR SUPERFAMILY"/>
    <property type="match status" value="1"/>
</dbReference>
<name>A0A8H6QZK8_9EURO</name>
<evidence type="ECO:0000256" key="3">
    <source>
        <dbReference type="ARBA" id="ARBA00022692"/>
    </source>
</evidence>
<dbReference type="GO" id="GO:0022857">
    <property type="term" value="F:transmembrane transporter activity"/>
    <property type="evidence" value="ECO:0007669"/>
    <property type="project" value="InterPro"/>
</dbReference>
<dbReference type="Gene3D" id="1.20.1250.20">
    <property type="entry name" value="MFS general substrate transporter like domains"/>
    <property type="match status" value="1"/>
</dbReference>
<feature type="domain" description="Major facilitator superfamily (MFS) profile" evidence="9">
    <location>
        <begin position="453"/>
        <end position="908"/>
    </location>
</feature>
<protein>
    <recommendedName>
        <fullName evidence="9">Major facilitator superfamily (MFS) profile domain-containing protein</fullName>
    </recommendedName>
</protein>
<dbReference type="GO" id="GO:0005886">
    <property type="term" value="C:plasma membrane"/>
    <property type="evidence" value="ECO:0007669"/>
    <property type="project" value="TreeGrafter"/>
</dbReference>
<evidence type="ECO:0000256" key="6">
    <source>
        <dbReference type="ARBA" id="ARBA00023136"/>
    </source>
</evidence>
<keyword evidence="11" id="KW-1185">Reference proteome</keyword>
<keyword evidence="5" id="KW-0560">Oxidoreductase</keyword>
<dbReference type="PANTHER" id="PTHR23502:SF47">
    <property type="entry name" value="MAJOR FACILITATOR SUPERFAMILY (MFS) PROFILE DOMAIN-CONTAINING PROTEIN-RELATED"/>
    <property type="match status" value="1"/>
</dbReference>
<evidence type="ECO:0000256" key="8">
    <source>
        <dbReference type="SAM" id="Phobius"/>
    </source>
</evidence>
<feature type="transmembrane region" description="Helical" evidence="8">
    <location>
        <begin position="685"/>
        <end position="710"/>
    </location>
</feature>
<accession>A0A8H6QZK8</accession>
<feature type="compositionally biased region" description="Basic and acidic residues" evidence="7">
    <location>
        <begin position="394"/>
        <end position="420"/>
    </location>
</feature>
<evidence type="ECO:0000256" key="4">
    <source>
        <dbReference type="ARBA" id="ARBA00022989"/>
    </source>
</evidence>
<dbReference type="Pfam" id="PF08240">
    <property type="entry name" value="ADH_N"/>
    <property type="match status" value="1"/>
</dbReference>
<feature type="transmembrane region" description="Helical" evidence="8">
    <location>
        <begin position="575"/>
        <end position="596"/>
    </location>
</feature>
<evidence type="ECO:0000256" key="5">
    <source>
        <dbReference type="ARBA" id="ARBA00023002"/>
    </source>
</evidence>
<keyword evidence="3 8" id="KW-0812">Transmembrane</keyword>
<dbReference type="EMBL" id="JACBAG010001802">
    <property type="protein sequence ID" value="KAF7181758.1"/>
    <property type="molecule type" value="Genomic_DNA"/>
</dbReference>
<feature type="region of interest" description="Disordered" evidence="7">
    <location>
        <begin position="1"/>
        <end position="23"/>
    </location>
</feature>
<dbReference type="SUPFAM" id="SSF103473">
    <property type="entry name" value="MFS general substrate transporter"/>
    <property type="match status" value="1"/>
</dbReference>
<feature type="transmembrane region" description="Helical" evidence="8">
    <location>
        <begin position="608"/>
        <end position="628"/>
    </location>
</feature>
<feature type="transmembrane region" description="Helical" evidence="8">
    <location>
        <begin position="838"/>
        <end position="861"/>
    </location>
</feature>
<gene>
    <name evidence="10" type="ORF">CNMCM7691_001055</name>
</gene>
<feature type="transmembrane region" description="Helical" evidence="8">
    <location>
        <begin position="722"/>
        <end position="744"/>
    </location>
</feature>
<evidence type="ECO:0000256" key="2">
    <source>
        <dbReference type="ARBA" id="ARBA00008072"/>
    </source>
</evidence>
<dbReference type="InterPro" id="IPR013154">
    <property type="entry name" value="ADH-like_N"/>
</dbReference>
<dbReference type="InterPro" id="IPR011032">
    <property type="entry name" value="GroES-like_sf"/>
</dbReference>
<organism evidence="10 11">
    <name type="scientific">Aspergillus felis</name>
    <dbReference type="NCBI Taxonomy" id="1287682"/>
    <lineage>
        <taxon>Eukaryota</taxon>
        <taxon>Fungi</taxon>
        <taxon>Dikarya</taxon>
        <taxon>Ascomycota</taxon>
        <taxon>Pezizomycotina</taxon>
        <taxon>Eurotiomycetes</taxon>
        <taxon>Eurotiomycetidae</taxon>
        <taxon>Eurotiales</taxon>
        <taxon>Aspergillaceae</taxon>
        <taxon>Aspergillus</taxon>
        <taxon>Aspergillus subgen. Fumigati</taxon>
    </lineage>
</organism>
<evidence type="ECO:0000256" key="1">
    <source>
        <dbReference type="ARBA" id="ARBA00004141"/>
    </source>
</evidence>
<dbReference type="InterPro" id="IPR020843">
    <property type="entry name" value="ER"/>
</dbReference>
<evidence type="ECO:0000313" key="11">
    <source>
        <dbReference type="Proteomes" id="UP000641853"/>
    </source>
</evidence>
<dbReference type="AlphaFoldDB" id="A0A8H6QZK8"/>
<feature type="transmembrane region" description="Helical" evidence="8">
    <location>
        <begin position="780"/>
        <end position="799"/>
    </location>
</feature>
<dbReference type="GO" id="GO:0016651">
    <property type="term" value="F:oxidoreductase activity, acting on NAD(P)H"/>
    <property type="evidence" value="ECO:0007669"/>
    <property type="project" value="InterPro"/>
</dbReference>
<comment type="similarity">
    <text evidence="2">Belongs to the zinc-containing alcohol dehydrogenase family.</text>
</comment>
<dbReference type="InterPro" id="IPR011701">
    <property type="entry name" value="MFS"/>
</dbReference>
<dbReference type="PROSITE" id="PS50850">
    <property type="entry name" value="MFS"/>
    <property type="match status" value="1"/>
</dbReference>
<dbReference type="InterPro" id="IPR036291">
    <property type="entry name" value="NAD(P)-bd_dom_sf"/>
</dbReference>
<dbReference type="Gene3D" id="3.90.180.10">
    <property type="entry name" value="Medium-chain alcohol dehydrogenases, catalytic domain"/>
    <property type="match status" value="1"/>
</dbReference>
<dbReference type="Proteomes" id="UP000641853">
    <property type="component" value="Unassembled WGS sequence"/>
</dbReference>
<proteinExistence type="inferred from homology"/>
<dbReference type="CDD" id="cd08249">
    <property type="entry name" value="enoyl_reductase_like"/>
    <property type="match status" value="1"/>
</dbReference>
<feature type="transmembrane region" description="Helical" evidence="8">
    <location>
        <begin position="517"/>
        <end position="536"/>
    </location>
</feature>
<feature type="transmembrane region" description="Helical" evidence="8">
    <location>
        <begin position="491"/>
        <end position="511"/>
    </location>
</feature>
<evidence type="ECO:0000259" key="9">
    <source>
        <dbReference type="PROSITE" id="PS50850"/>
    </source>
</evidence>
<keyword evidence="4 8" id="KW-1133">Transmembrane helix</keyword>
<feature type="transmembrane region" description="Helical" evidence="8">
    <location>
        <begin position="811"/>
        <end position="832"/>
    </location>
</feature>
<feature type="transmembrane region" description="Helical" evidence="8">
    <location>
        <begin position="548"/>
        <end position="569"/>
    </location>
</feature>
<evidence type="ECO:0000256" key="7">
    <source>
        <dbReference type="SAM" id="MobiDB-lite"/>
    </source>
</evidence>
<comment type="subcellular location">
    <subcellularLocation>
        <location evidence="1">Membrane</location>
        <topology evidence="1">Multi-pass membrane protein</topology>
    </subcellularLocation>
</comment>
<feature type="region of interest" description="Disordered" evidence="7">
    <location>
        <begin position="383"/>
        <end position="425"/>
    </location>
</feature>
<dbReference type="CDD" id="cd17323">
    <property type="entry name" value="MFS_Tpo1_MDR_like"/>
    <property type="match status" value="1"/>
</dbReference>
<evidence type="ECO:0000313" key="10">
    <source>
        <dbReference type="EMBL" id="KAF7181758.1"/>
    </source>
</evidence>
<dbReference type="Pfam" id="PF07690">
    <property type="entry name" value="MFS_1"/>
    <property type="match status" value="1"/>
</dbReference>
<reference evidence="10" key="1">
    <citation type="submission" date="2020-06" db="EMBL/GenBank/DDBJ databases">
        <title>Draft genome sequences of strains closely related to Aspergillus parafelis and Aspergillus hiratsukae.</title>
        <authorList>
            <person name="Dos Santos R.A.C."/>
            <person name="Rivero-Menendez O."/>
            <person name="Steenwyk J.L."/>
            <person name="Mead M.E."/>
            <person name="Goldman G.H."/>
            <person name="Alastruey-Izquierdo A."/>
            <person name="Rokas A."/>
        </authorList>
    </citation>
    <scope>NUCLEOTIDE SEQUENCE</scope>
    <source>
        <strain evidence="10">CNM-CM7691</strain>
    </source>
</reference>
<feature type="compositionally biased region" description="Polar residues" evidence="7">
    <location>
        <begin position="383"/>
        <end position="392"/>
    </location>
</feature>
<keyword evidence="6 8" id="KW-0472">Membrane</keyword>
<feature type="transmembrane region" description="Helical" evidence="8">
    <location>
        <begin position="451"/>
        <end position="470"/>
    </location>
</feature>
<dbReference type="SUPFAM" id="SSF51735">
    <property type="entry name" value="NAD(P)-binding Rossmann-fold domains"/>
    <property type="match status" value="1"/>
</dbReference>
<sequence>MATHLAAISPAKGQPFEVQTRPTPKRGPDELLIAVKSVALNPADVIMRDQGLFIPAYPTVIGFDMAGLVLEVGENVPTGATDNDLGPCFRPGITRVAAYAASYWMACDPDYGAFQERCLVPWKHAVPLPDEDMTWNNAATLPVAVEVALNAWDAMGIPRTGAGEATAIAPVSAGSAVTDTDTNRGKQRNNKEKREALLIWGASSSVGTMGVQTARLLRDDPTSSFAAVYATAGSANMPYVASLGADRVFNYKDTHVVDAIVSAAKEDGLVIRHCFLATGQLASCQAVLKAFLEEDQEGKTAKIGSAPVVPPDAEVVNGVETIFVVPSTVEGERLEQFRYWIGTWLRENLAKGTIRPSPEPSVVGKGLGAINAGLDKLRQGLDTSNANISPVSPDQKRCQEFAEKRTDASGSAEEGRHSSDPESVDDVVSKVYSSDDIGAIDARCWNAAIKWISTVIISSIAALVSFAGAIDSEPSSKISSEFGISEEAETLATAMFLFGFAFGALVTGPVSETFGRNAVYVTSLVIFIVCAVTTGCSHSLALQSIFRFFVGFSGSSPLVCAGGSLSDLWTTTQQVYIFPIFSIISFIGSATGPLVGGYIAESGISWRWVDWVTALGAGFFLATVVLFLPETFRPVLLQLKEKEIQRVIGMDKHKASTEEERKTSLAMQVLFGIWRPFYLTVYEPIVVVCALYLSIIYVILFTWLNGFNYIFADTYSFTKGQVGLCFVAMFVGNCCVIPLIPLIYRLYTKALHQAQQRHETSKDEADSTTQSTKPPPEIHLYYAMFGAPTIPLSLFWMAYTTTPHISPWVPIVGSLPFGFGFTTVFVSCYQYLTDCYGIWSASALSSVNFVRCLSAGGMMLASMPLYENLGVKWSLTLLGAASAVMVPVPFAFYKWGYVIRSKSKNALA</sequence>